<dbReference type="Proteomes" id="UP000271469">
    <property type="component" value="Chromosome"/>
</dbReference>
<evidence type="ECO:0000313" key="4">
    <source>
        <dbReference type="Proteomes" id="UP000271469"/>
    </source>
</evidence>
<evidence type="ECO:0000256" key="2">
    <source>
        <dbReference type="SAM" id="MobiDB-lite"/>
    </source>
</evidence>
<sequence length="296" mass="31622">MDIDEITDDLYGLDPGDFIGRRKDLVAEAKANGDPELAREIAVLRRPTQVAWAINQWARQDPDGVAAVLDLADQMLAAQRRSSADRLRELSTLRQQIVTDSTTAVVDVARTRGTTLSANAIREVGQSLRAAVADAEVADALRRGRLVTSAEYSGFGPAGVFVVPDAAETGPDPTDVATGEGTAPTDDDRSRATRVAAAAAVLATVAAAEQEARSKLAERDRERAAAVQRVDELVEQADRLRAELATCDAELRFARRQVDVADDEQRTAAQGLDDALDRVRQARRAVAEAEGAPDGG</sequence>
<protein>
    <submittedName>
        <fullName evidence="3">Uncharacterized protein</fullName>
    </submittedName>
</protein>
<reference evidence="3 4" key="1">
    <citation type="submission" date="2018-11" db="EMBL/GenBank/DDBJ databases">
        <title>Gordonia insulae sp. nov., isolated from an island soil.</title>
        <authorList>
            <person name="Kim Y.S."/>
            <person name="Kim S.B."/>
        </authorList>
    </citation>
    <scope>NUCLEOTIDE SEQUENCE [LARGE SCALE GENOMIC DNA]</scope>
    <source>
        <strain evidence="3 4">MMS17-SY073</strain>
    </source>
</reference>
<name>A0A3G8JJA1_9ACTN</name>
<gene>
    <name evidence="3" type="ORF">D7316_01188</name>
</gene>
<evidence type="ECO:0000256" key="1">
    <source>
        <dbReference type="SAM" id="Coils"/>
    </source>
</evidence>
<dbReference type="AlphaFoldDB" id="A0A3G8JJA1"/>
<keyword evidence="1" id="KW-0175">Coiled coil</keyword>
<dbReference type="EMBL" id="CP033972">
    <property type="protein sequence ID" value="AZG44602.1"/>
    <property type="molecule type" value="Genomic_DNA"/>
</dbReference>
<keyword evidence="4" id="KW-1185">Reference proteome</keyword>
<organism evidence="3 4">
    <name type="scientific">Gordonia insulae</name>
    <dbReference type="NCBI Taxonomy" id="2420509"/>
    <lineage>
        <taxon>Bacteria</taxon>
        <taxon>Bacillati</taxon>
        <taxon>Actinomycetota</taxon>
        <taxon>Actinomycetes</taxon>
        <taxon>Mycobacteriales</taxon>
        <taxon>Gordoniaceae</taxon>
        <taxon>Gordonia</taxon>
    </lineage>
</organism>
<proteinExistence type="predicted"/>
<dbReference type="OrthoDB" id="3541690at2"/>
<dbReference type="RefSeq" id="WP_124707436.1">
    <property type="nucleotide sequence ID" value="NZ_CP033972.1"/>
</dbReference>
<accession>A0A3G8JJA1</accession>
<feature type="coiled-coil region" evidence="1">
    <location>
        <begin position="205"/>
        <end position="292"/>
    </location>
</feature>
<dbReference type="KEGG" id="gom:D7316_01188"/>
<feature type="region of interest" description="Disordered" evidence="2">
    <location>
        <begin position="165"/>
        <end position="189"/>
    </location>
</feature>
<evidence type="ECO:0000313" key="3">
    <source>
        <dbReference type="EMBL" id="AZG44602.1"/>
    </source>
</evidence>